<accession>A0A6A0AFV3</accession>
<gene>
    <name evidence="1" type="ORF">HaLaN_30590</name>
</gene>
<dbReference type="EMBL" id="BLLF01005697">
    <property type="protein sequence ID" value="GFH31528.1"/>
    <property type="molecule type" value="Genomic_DNA"/>
</dbReference>
<dbReference type="AlphaFoldDB" id="A0A6A0AFV3"/>
<evidence type="ECO:0000313" key="1">
    <source>
        <dbReference type="EMBL" id="GFH31528.1"/>
    </source>
</evidence>
<dbReference type="Proteomes" id="UP000485058">
    <property type="component" value="Unassembled WGS sequence"/>
</dbReference>
<keyword evidence="2" id="KW-1185">Reference proteome</keyword>
<protein>
    <submittedName>
        <fullName evidence="1">Uncharacterized protein</fullName>
    </submittedName>
</protein>
<comment type="caution">
    <text evidence="1">The sequence shown here is derived from an EMBL/GenBank/DDBJ whole genome shotgun (WGS) entry which is preliminary data.</text>
</comment>
<reference evidence="1 2" key="1">
    <citation type="submission" date="2020-02" db="EMBL/GenBank/DDBJ databases">
        <title>Draft genome sequence of Haematococcus lacustris strain NIES-144.</title>
        <authorList>
            <person name="Morimoto D."/>
            <person name="Nakagawa S."/>
            <person name="Yoshida T."/>
            <person name="Sawayama S."/>
        </authorList>
    </citation>
    <scope>NUCLEOTIDE SEQUENCE [LARGE SCALE GENOMIC DNA]</scope>
    <source>
        <strain evidence="1 2">NIES-144</strain>
    </source>
</reference>
<feature type="non-terminal residue" evidence="1">
    <location>
        <position position="144"/>
    </location>
</feature>
<evidence type="ECO:0000313" key="2">
    <source>
        <dbReference type="Proteomes" id="UP000485058"/>
    </source>
</evidence>
<proteinExistence type="predicted"/>
<organism evidence="1 2">
    <name type="scientific">Haematococcus lacustris</name>
    <name type="common">Green alga</name>
    <name type="synonym">Haematococcus pluvialis</name>
    <dbReference type="NCBI Taxonomy" id="44745"/>
    <lineage>
        <taxon>Eukaryota</taxon>
        <taxon>Viridiplantae</taxon>
        <taxon>Chlorophyta</taxon>
        <taxon>core chlorophytes</taxon>
        <taxon>Chlorophyceae</taxon>
        <taxon>CS clade</taxon>
        <taxon>Chlamydomonadales</taxon>
        <taxon>Haematococcaceae</taxon>
        <taxon>Haematococcus</taxon>
    </lineage>
</organism>
<sequence length="144" mass="15885">MTQWHQAARLQDWSCRDSPDFLYLLPSSSTARNITVDTCVDDVAAWDTFLFVIPVQPNTCFQCTTVVASDDDKSRCRELRSRVTFTAAGGVAYWVVVEGYDITHAITTSDDDGSICGGIRSRVNFNATGGVAYWVVVEGFQGQN</sequence>
<name>A0A6A0AFV3_HAELA</name>